<dbReference type="Proteomes" id="UP000219182">
    <property type="component" value="Unassembled WGS sequence"/>
</dbReference>
<dbReference type="RefSeq" id="WP_080680416.1">
    <property type="nucleotide sequence ID" value="NZ_NWQG01000030.1"/>
</dbReference>
<comment type="caution">
    <text evidence="1">The sequence shown here is derived from an EMBL/GenBank/DDBJ whole genome shotgun (WGS) entry which is preliminary data.</text>
</comment>
<proteinExistence type="predicted"/>
<sequence length="52" mass="5749">MKYYLLLSILALAACKTTDKLATCTGSPFQLNVGQWETSPEDLQVECAKEPK</sequence>
<dbReference type="GeneID" id="66686088"/>
<reference evidence="1 2" key="1">
    <citation type="submission" date="2017-09" db="EMBL/GenBank/DDBJ databases">
        <title>Mesorhizobum sanjuanii sp. nov. isolated from nodules of Lotus tenuis in saline-alkaline lowlands of Flooding Pampa.</title>
        <authorList>
            <person name="Sannazzaro A.I."/>
            <person name="Torres Tejerizo G.A."/>
            <person name="Fontana F."/>
            <person name="Cumpa Velazquez L.M."/>
            <person name="Hansen L."/>
            <person name="Pistorio M."/>
            <person name="Estrella M.J."/>
        </authorList>
    </citation>
    <scope>NUCLEOTIDE SEQUENCE [LARGE SCALE GENOMIC DNA]</scope>
    <source>
        <strain evidence="1 2">BSA136</strain>
    </source>
</reference>
<dbReference type="NCBIfam" id="NF010433">
    <property type="entry name" value="PRK13859.1"/>
    <property type="match status" value="1"/>
</dbReference>
<evidence type="ECO:0000313" key="1">
    <source>
        <dbReference type="EMBL" id="PDQ21967.1"/>
    </source>
</evidence>
<gene>
    <name evidence="1" type="ORF">CN311_05950</name>
</gene>
<dbReference type="InterPro" id="IPR035545">
    <property type="entry name" value="VirB7"/>
</dbReference>
<evidence type="ECO:0000313" key="2">
    <source>
        <dbReference type="Proteomes" id="UP000219182"/>
    </source>
</evidence>
<keyword evidence="2" id="KW-1185">Reference proteome</keyword>
<accession>A0A2A6FJ41</accession>
<dbReference type="AlphaFoldDB" id="A0A2A6FJ41"/>
<protein>
    <submittedName>
        <fullName evidence="1">Type IV secretion system protein VirB7</fullName>
    </submittedName>
</protein>
<dbReference type="Pfam" id="PF17413">
    <property type="entry name" value="VirB7"/>
    <property type="match status" value="1"/>
</dbReference>
<organism evidence="1 2">
    <name type="scientific">Mesorhizobium sanjuanii</name>
    <dbReference type="NCBI Taxonomy" id="2037900"/>
    <lineage>
        <taxon>Bacteria</taxon>
        <taxon>Pseudomonadati</taxon>
        <taxon>Pseudomonadota</taxon>
        <taxon>Alphaproteobacteria</taxon>
        <taxon>Hyphomicrobiales</taxon>
        <taxon>Phyllobacteriaceae</taxon>
        <taxon>Mesorhizobium</taxon>
    </lineage>
</organism>
<dbReference type="PROSITE" id="PS51257">
    <property type="entry name" value="PROKAR_LIPOPROTEIN"/>
    <property type="match status" value="1"/>
</dbReference>
<name>A0A2A6FJ41_9HYPH</name>
<dbReference type="EMBL" id="NWQG01000030">
    <property type="protein sequence ID" value="PDQ21967.1"/>
    <property type="molecule type" value="Genomic_DNA"/>
</dbReference>